<evidence type="ECO:0000313" key="1">
    <source>
        <dbReference type="EMBL" id="KKT52390.1"/>
    </source>
</evidence>
<reference evidence="1 2" key="1">
    <citation type="journal article" date="2015" name="Nature">
        <title>rRNA introns, odd ribosomes, and small enigmatic genomes across a large radiation of phyla.</title>
        <authorList>
            <person name="Brown C.T."/>
            <person name="Hug L.A."/>
            <person name="Thomas B.C."/>
            <person name="Sharon I."/>
            <person name="Castelle C.J."/>
            <person name="Singh A."/>
            <person name="Wilkins M.J."/>
            <person name="Williams K.H."/>
            <person name="Banfield J.F."/>
        </authorList>
    </citation>
    <scope>NUCLEOTIDE SEQUENCE [LARGE SCALE GENOMIC DNA]</scope>
</reference>
<dbReference type="Proteomes" id="UP000034006">
    <property type="component" value="Unassembled WGS sequence"/>
</dbReference>
<accession>A0A0G1HZJ0</accession>
<gene>
    <name evidence="1" type="ORF">UW44_C0002G0056</name>
</gene>
<comment type="caution">
    <text evidence="1">The sequence shown here is derived from an EMBL/GenBank/DDBJ whole genome shotgun (WGS) entry which is preliminary data.</text>
</comment>
<dbReference type="EMBL" id="LCIH01000002">
    <property type="protein sequence ID" value="KKT52390.1"/>
    <property type="molecule type" value="Genomic_DNA"/>
</dbReference>
<name>A0A0G1HZJ0_9BACT</name>
<organism evidence="1 2">
    <name type="scientific">Candidatus Collierbacteria bacterium GW2011_GWB2_44_22</name>
    <dbReference type="NCBI Taxonomy" id="1618387"/>
    <lineage>
        <taxon>Bacteria</taxon>
        <taxon>Candidatus Collieribacteriota</taxon>
    </lineage>
</organism>
<evidence type="ECO:0000313" key="2">
    <source>
        <dbReference type="Proteomes" id="UP000034006"/>
    </source>
</evidence>
<sequence length="724" mass="83494">MDFRGEQYLLEKDQTLHQKREVALEQKHKKESGEIVSDKPVDKVADWLKVLEKTHLGHGERDPQVLERIKNYYHKLYILPYQEEITKGAAKVEGKAAKEMGFGELHYEGQAFLQRQEIAVKDLEMSLDQWIDYLTDSNEPYPMWFRYYVFINVVKMGSYDVDKKEFRKRGKDTFFPFPDIDRGALGHVQSLIRCSKDEAFLESFRACQIKGAADNMPEELLMTKEKAIAFANKSFADQYAEAIKSNGEITPEMRAETRGEWKHFDRWSDPDELWASLQNKGVPWCTRGYATAGAQLQSGDFYVYYTLDRQGTPSIPRVAIRMDGNKIGEVRGVADNNQNLEGNMTEIAERKIDQLPGSDKYRKASADMKRLTMIENLTRKGVEIDLDDLKFLYEINQQIDGFGYGGKDPRIEEIKKTRWNVRVLDYSKIYEVEPECIAVSVGEINQNTIICIDDAPVEIEDLVYKTRGRIRILHGNITINVDDDLERLELGVLSNIQRMGRDGRFVECLVSRMTEHHETDLLGESTLRKLGVSANVHTTEENENSRKRIVLAVNYVRETGNMVDLAVLTHKLFADHDKTYYNMSESDYCYINLDSDIFEAVIADIETGKSAESVSNLFEFFMYSEKISEKDGIRIINTLMSLPEKALELLVDRFPQNSSRSNNETRNRYLTVDLLQKISQYPELLMFVIKNREIPTIKGFIENNVSRIKEIADVYNIELPSIIT</sequence>
<dbReference type="AlphaFoldDB" id="A0A0G1HZJ0"/>
<protein>
    <submittedName>
        <fullName evidence="1">Uncharacterized protein</fullName>
    </submittedName>
</protein>
<proteinExistence type="predicted"/>